<dbReference type="GO" id="GO:0050660">
    <property type="term" value="F:flavin adenine dinucleotide binding"/>
    <property type="evidence" value="ECO:0007669"/>
    <property type="project" value="InterPro"/>
</dbReference>
<evidence type="ECO:0000256" key="3">
    <source>
        <dbReference type="ARBA" id="ARBA00012376"/>
    </source>
</evidence>
<dbReference type="EC" id="1.3.1.89" evidence="3"/>
<evidence type="ECO:0000313" key="15">
    <source>
        <dbReference type="EMBL" id="KAA3678788.1"/>
    </source>
</evidence>
<sequence length="408" mass="44891">MPSVEENVLSLDKSLVDYRSYRFVQLENGLRAIVISNLKPGEPIPEDSSSEEDDDEEEATDEGMIGSKAEAEVADVNQGPDEHCENQFTLIVSFKAFPEPNENSSGDALSTTTHGTCPYIADGCRYNHDLEKALAEKLPNLPGPCPVLVATGRCTVGKLCRWASGHILPEIPPPPIQPESVYLNCLSQENRTKLQKKQYCFRRADSITRALLSRSSTNCATQEEGIPSDMNDRAPLGHVTDEDEIRCRTSERKQVGNLPFRRVCKRLGAEITCGEMAIATQLLQGKQSEWALLRRHSSEDMFGVQLCGAHVDTMTRAAQLIEENCEVDFVDINCGCPIDIIWKKGAGAGLLQHGNRLESIVRGVNGVLERAQVTVKLRTGIREKKNTAHQLIPSLQSAGAALITVRAR</sequence>
<dbReference type="InterPro" id="IPR013785">
    <property type="entry name" value="Aldolase_TIM"/>
</dbReference>
<keyword evidence="5" id="KW-0288">FMN</keyword>
<feature type="compositionally biased region" description="Acidic residues" evidence="13">
    <location>
        <begin position="44"/>
        <end position="61"/>
    </location>
</feature>
<dbReference type="InterPro" id="IPR035587">
    <property type="entry name" value="DUS-like_FMN-bd"/>
</dbReference>
<evidence type="ECO:0000256" key="5">
    <source>
        <dbReference type="ARBA" id="ARBA00022643"/>
    </source>
</evidence>
<evidence type="ECO:0000256" key="2">
    <source>
        <dbReference type="ARBA" id="ARBA00005451"/>
    </source>
</evidence>
<gene>
    <name evidence="15" type="ORF">DEA37_0003721</name>
</gene>
<keyword evidence="6" id="KW-0819">tRNA processing</keyword>
<dbReference type="Proteomes" id="UP000324629">
    <property type="component" value="Unassembled WGS sequence"/>
</dbReference>
<evidence type="ECO:0000256" key="4">
    <source>
        <dbReference type="ARBA" id="ARBA00022630"/>
    </source>
</evidence>
<evidence type="ECO:0000256" key="13">
    <source>
        <dbReference type="SAM" id="MobiDB-lite"/>
    </source>
</evidence>
<comment type="similarity">
    <text evidence="2">Belongs to the Dus family. Dus3 subfamily.</text>
</comment>
<evidence type="ECO:0000256" key="10">
    <source>
        <dbReference type="ARBA" id="ARBA00048342"/>
    </source>
</evidence>
<dbReference type="InterPro" id="IPR018517">
    <property type="entry name" value="tRNA_hU_synthase_CS"/>
</dbReference>
<comment type="catalytic activity">
    <reaction evidence="9">
        <text>5,6-dihydrouridine(47) in tRNA + NAD(+) = uridine(47) in tRNA + NADH + H(+)</text>
        <dbReference type="Rhea" id="RHEA:53364"/>
        <dbReference type="Rhea" id="RHEA-COMP:13539"/>
        <dbReference type="Rhea" id="RHEA-COMP:13540"/>
        <dbReference type="ChEBI" id="CHEBI:15378"/>
        <dbReference type="ChEBI" id="CHEBI:57540"/>
        <dbReference type="ChEBI" id="CHEBI:57945"/>
        <dbReference type="ChEBI" id="CHEBI:65315"/>
        <dbReference type="ChEBI" id="CHEBI:74443"/>
        <dbReference type="EC" id="1.3.1.89"/>
    </reaction>
    <physiologicalReaction direction="right-to-left" evidence="9">
        <dbReference type="Rhea" id="RHEA:53366"/>
    </physiologicalReaction>
</comment>
<feature type="domain" description="DUS-like FMN-binding" evidence="14">
    <location>
        <begin position="255"/>
        <end position="408"/>
    </location>
</feature>
<proteinExistence type="inferred from homology"/>
<evidence type="ECO:0000259" key="14">
    <source>
        <dbReference type="Pfam" id="PF01207"/>
    </source>
</evidence>
<evidence type="ECO:0000256" key="7">
    <source>
        <dbReference type="ARBA" id="ARBA00022857"/>
    </source>
</evidence>
<keyword evidence="7" id="KW-0521">NADP</keyword>
<dbReference type="PANTHER" id="PTHR45846:SF1">
    <property type="entry name" value="TRNA-DIHYDROURIDINE(47) SYNTHASE [NAD(P)(+)]-LIKE"/>
    <property type="match status" value="1"/>
</dbReference>
<organism evidence="15 16">
    <name type="scientific">Paragonimus westermani</name>
    <dbReference type="NCBI Taxonomy" id="34504"/>
    <lineage>
        <taxon>Eukaryota</taxon>
        <taxon>Metazoa</taxon>
        <taxon>Spiralia</taxon>
        <taxon>Lophotrochozoa</taxon>
        <taxon>Platyhelminthes</taxon>
        <taxon>Trematoda</taxon>
        <taxon>Digenea</taxon>
        <taxon>Plagiorchiida</taxon>
        <taxon>Troglotremata</taxon>
        <taxon>Troglotrematidae</taxon>
        <taxon>Paragonimus</taxon>
    </lineage>
</organism>
<feature type="region of interest" description="Disordered" evidence="13">
    <location>
        <begin position="39"/>
        <end position="67"/>
    </location>
</feature>
<keyword evidence="4" id="KW-0285">Flavoprotein</keyword>
<dbReference type="GO" id="GO:0102265">
    <property type="term" value="F:tRNA-dihydrouridine47 synthase activity"/>
    <property type="evidence" value="ECO:0007669"/>
    <property type="project" value="UniProtKB-EC"/>
</dbReference>
<comment type="catalytic activity">
    <reaction evidence="11">
        <text>a 5,6-dihydrouridine in mRNA + NADP(+) = a uridine in mRNA + NADPH + H(+)</text>
        <dbReference type="Rhea" id="RHEA:69855"/>
        <dbReference type="Rhea" id="RHEA-COMP:14658"/>
        <dbReference type="Rhea" id="RHEA-COMP:17789"/>
        <dbReference type="ChEBI" id="CHEBI:15378"/>
        <dbReference type="ChEBI" id="CHEBI:57783"/>
        <dbReference type="ChEBI" id="CHEBI:58349"/>
        <dbReference type="ChEBI" id="CHEBI:65315"/>
        <dbReference type="ChEBI" id="CHEBI:74443"/>
    </reaction>
    <physiologicalReaction direction="right-to-left" evidence="11">
        <dbReference type="Rhea" id="RHEA:69857"/>
    </physiologicalReaction>
</comment>
<evidence type="ECO:0000256" key="12">
    <source>
        <dbReference type="ARBA" id="ARBA00049513"/>
    </source>
</evidence>
<dbReference type="PROSITE" id="PS01136">
    <property type="entry name" value="UPF0034"/>
    <property type="match status" value="1"/>
</dbReference>
<dbReference type="SUPFAM" id="SSF51395">
    <property type="entry name" value="FMN-linked oxidoreductases"/>
    <property type="match status" value="1"/>
</dbReference>
<dbReference type="Gene3D" id="3.20.20.70">
    <property type="entry name" value="Aldolase class I"/>
    <property type="match status" value="1"/>
</dbReference>
<comment type="cofactor">
    <cofactor evidence="1">
        <name>FMN</name>
        <dbReference type="ChEBI" id="CHEBI:58210"/>
    </cofactor>
</comment>
<evidence type="ECO:0000256" key="8">
    <source>
        <dbReference type="ARBA" id="ARBA00023002"/>
    </source>
</evidence>
<dbReference type="PANTHER" id="PTHR45846">
    <property type="entry name" value="TRNA-DIHYDROURIDINE(47) SYNTHASE [NAD(P)(+)]-LIKE"/>
    <property type="match status" value="1"/>
</dbReference>
<protein>
    <recommendedName>
        <fullName evidence="3">tRNA-dihydrouridine(47) synthase [NAD(P)(+)]</fullName>
        <ecNumber evidence="3">1.3.1.89</ecNumber>
    </recommendedName>
</protein>
<evidence type="ECO:0000256" key="9">
    <source>
        <dbReference type="ARBA" id="ARBA00048266"/>
    </source>
</evidence>
<comment type="catalytic activity">
    <reaction evidence="12">
        <text>5,6-dihydrouridine(47) in tRNA + NADP(+) = uridine(47) in tRNA + NADPH + H(+)</text>
        <dbReference type="Rhea" id="RHEA:53360"/>
        <dbReference type="Rhea" id="RHEA-COMP:13539"/>
        <dbReference type="Rhea" id="RHEA-COMP:13540"/>
        <dbReference type="ChEBI" id="CHEBI:15378"/>
        <dbReference type="ChEBI" id="CHEBI:57783"/>
        <dbReference type="ChEBI" id="CHEBI:58349"/>
        <dbReference type="ChEBI" id="CHEBI:65315"/>
        <dbReference type="ChEBI" id="CHEBI:74443"/>
        <dbReference type="EC" id="1.3.1.89"/>
    </reaction>
    <physiologicalReaction direction="right-to-left" evidence="12">
        <dbReference type="Rhea" id="RHEA:53362"/>
    </physiologicalReaction>
</comment>
<accession>A0A5J4NUK1</accession>
<comment type="caution">
    <text evidence="15">The sequence shown here is derived from an EMBL/GenBank/DDBJ whole genome shotgun (WGS) entry which is preliminary data.</text>
</comment>
<keyword evidence="8" id="KW-0560">Oxidoreductase</keyword>
<evidence type="ECO:0000313" key="16">
    <source>
        <dbReference type="Proteomes" id="UP000324629"/>
    </source>
</evidence>
<evidence type="ECO:0000256" key="1">
    <source>
        <dbReference type="ARBA" id="ARBA00001917"/>
    </source>
</evidence>
<dbReference type="GO" id="GO:0003723">
    <property type="term" value="F:RNA binding"/>
    <property type="evidence" value="ECO:0007669"/>
    <property type="project" value="TreeGrafter"/>
</dbReference>
<name>A0A5J4NUK1_9TREM</name>
<reference evidence="15 16" key="1">
    <citation type="journal article" date="2019" name="Gigascience">
        <title>Whole-genome sequence of the oriental lung fluke Paragonimus westermani.</title>
        <authorList>
            <person name="Oey H."/>
            <person name="Zakrzewski M."/>
            <person name="Narain K."/>
            <person name="Devi K.R."/>
            <person name="Agatsuma T."/>
            <person name="Nawaratna S."/>
            <person name="Gobert G.N."/>
            <person name="Jones M.K."/>
            <person name="Ragan M.A."/>
            <person name="McManus D.P."/>
            <person name="Krause L."/>
        </authorList>
    </citation>
    <scope>NUCLEOTIDE SEQUENCE [LARGE SCALE GENOMIC DNA]</scope>
    <source>
        <strain evidence="15 16">IND2009</strain>
    </source>
</reference>
<dbReference type="EMBL" id="QNGE01000963">
    <property type="protein sequence ID" value="KAA3678788.1"/>
    <property type="molecule type" value="Genomic_DNA"/>
</dbReference>
<comment type="catalytic activity">
    <reaction evidence="10">
        <text>a 5,6-dihydrouridine in mRNA + NAD(+) = a uridine in mRNA + NADH + H(+)</text>
        <dbReference type="Rhea" id="RHEA:69851"/>
        <dbReference type="Rhea" id="RHEA-COMP:14658"/>
        <dbReference type="Rhea" id="RHEA-COMP:17789"/>
        <dbReference type="ChEBI" id="CHEBI:15378"/>
        <dbReference type="ChEBI" id="CHEBI:57540"/>
        <dbReference type="ChEBI" id="CHEBI:57945"/>
        <dbReference type="ChEBI" id="CHEBI:65315"/>
        <dbReference type="ChEBI" id="CHEBI:74443"/>
    </reaction>
    <physiologicalReaction direction="right-to-left" evidence="10">
        <dbReference type="Rhea" id="RHEA:69853"/>
    </physiologicalReaction>
</comment>
<evidence type="ECO:0000256" key="6">
    <source>
        <dbReference type="ARBA" id="ARBA00022694"/>
    </source>
</evidence>
<dbReference type="AlphaFoldDB" id="A0A5J4NUK1"/>
<keyword evidence="16" id="KW-1185">Reference proteome</keyword>
<dbReference type="CDD" id="cd02801">
    <property type="entry name" value="DUS_like_FMN"/>
    <property type="match status" value="1"/>
</dbReference>
<evidence type="ECO:0000256" key="11">
    <source>
        <dbReference type="ARBA" id="ARBA00049447"/>
    </source>
</evidence>
<dbReference type="Pfam" id="PF01207">
    <property type="entry name" value="Dus"/>
    <property type="match status" value="1"/>
</dbReference>